<dbReference type="EMBL" id="BMOB01000013">
    <property type="protein sequence ID" value="GGI92429.1"/>
    <property type="molecule type" value="Genomic_DNA"/>
</dbReference>
<evidence type="ECO:0000313" key="2">
    <source>
        <dbReference type="Proteomes" id="UP000630149"/>
    </source>
</evidence>
<evidence type="ECO:0000313" key="1">
    <source>
        <dbReference type="EMBL" id="GGI92429.1"/>
    </source>
</evidence>
<sequence>MQITLNQPVKTIGPIFLCNTEADIVINAELLAEQGRIYILGRSVTINAPIRSKAEVKICGTEEGETLNIDKLDITGAAVTIGSAHFPSPFMRGEHITDNIHHAIERLESSKNIFSP</sequence>
<accession>A0A917NDV1</accession>
<keyword evidence="2" id="KW-1185">Reference proteome</keyword>
<reference evidence="1" key="1">
    <citation type="journal article" date="2014" name="Int. J. Syst. Evol. Microbiol.">
        <title>Complete genome sequence of Corynebacterium casei LMG S-19264T (=DSM 44701T), isolated from a smear-ripened cheese.</title>
        <authorList>
            <consortium name="US DOE Joint Genome Institute (JGI-PGF)"/>
            <person name="Walter F."/>
            <person name="Albersmeier A."/>
            <person name="Kalinowski J."/>
            <person name="Ruckert C."/>
        </authorList>
    </citation>
    <scope>NUCLEOTIDE SEQUENCE</scope>
    <source>
        <strain evidence="1">JCM 13919</strain>
    </source>
</reference>
<dbReference type="AlphaFoldDB" id="A0A917NDV1"/>
<dbReference type="OrthoDB" id="5638136at2"/>
<organism evidence="1 2">
    <name type="scientific">Legionella impletisoli</name>
    <dbReference type="NCBI Taxonomy" id="343510"/>
    <lineage>
        <taxon>Bacteria</taxon>
        <taxon>Pseudomonadati</taxon>
        <taxon>Pseudomonadota</taxon>
        <taxon>Gammaproteobacteria</taxon>
        <taxon>Legionellales</taxon>
        <taxon>Legionellaceae</taxon>
        <taxon>Legionella</taxon>
    </lineage>
</organism>
<comment type="caution">
    <text evidence="1">The sequence shown here is derived from an EMBL/GenBank/DDBJ whole genome shotgun (WGS) entry which is preliminary data.</text>
</comment>
<protein>
    <submittedName>
        <fullName evidence="1">Uncharacterized protein</fullName>
    </submittedName>
</protein>
<dbReference type="RefSeq" id="WP_131777393.1">
    <property type="nucleotide sequence ID" value="NZ_BMOB01000013.1"/>
</dbReference>
<dbReference type="Proteomes" id="UP000630149">
    <property type="component" value="Unassembled WGS sequence"/>
</dbReference>
<proteinExistence type="predicted"/>
<name>A0A917NDV1_9GAMM</name>
<gene>
    <name evidence="1" type="ORF">GCM10007966_21350</name>
</gene>
<reference evidence="1" key="2">
    <citation type="submission" date="2020-09" db="EMBL/GenBank/DDBJ databases">
        <authorList>
            <person name="Sun Q."/>
            <person name="Ohkuma M."/>
        </authorList>
    </citation>
    <scope>NUCLEOTIDE SEQUENCE</scope>
    <source>
        <strain evidence="1">JCM 13919</strain>
    </source>
</reference>